<evidence type="ECO:0000256" key="1">
    <source>
        <dbReference type="SAM" id="Coils"/>
    </source>
</evidence>
<evidence type="ECO:0000256" key="2">
    <source>
        <dbReference type="SAM" id="MobiDB-lite"/>
    </source>
</evidence>
<evidence type="ECO:0000313" key="4">
    <source>
        <dbReference type="Proteomes" id="UP001492380"/>
    </source>
</evidence>
<proteinExistence type="predicted"/>
<evidence type="ECO:0000313" key="3">
    <source>
        <dbReference type="EMBL" id="KAK8227651.1"/>
    </source>
</evidence>
<name>A0ABR1YFY9_9PEZI</name>
<accession>A0ABR1YFY9</accession>
<sequence length="238" mass="26415">MDEDHSQHNTTHSGHPITEISNQIPTASPVFAAMASTPTTATAALEFAKETLAEQQQLLKESRTFIEELAADRREKKRRVELATTRANSREAGWLAHTRERVQTARDDDNAEQVMEAMEIAKITIGYVIDARKDLQDVKEALKKVTKQLNAAKKNHTEIKDSIKKVKDIMSKLKVEEHQKSGGHATRPDTKKATESALSDAKVPRAGGSATPNGHCKPVADRQDELSDNFNRSRKNGQ</sequence>
<feature type="compositionally biased region" description="Polar residues" evidence="2">
    <location>
        <begin position="8"/>
        <end position="25"/>
    </location>
</feature>
<gene>
    <name evidence="3" type="ORF">HDK90DRAFT_469416</name>
</gene>
<feature type="compositionally biased region" description="Basic and acidic residues" evidence="2">
    <location>
        <begin position="173"/>
        <end position="194"/>
    </location>
</feature>
<dbReference type="EMBL" id="JBBWRZ010000010">
    <property type="protein sequence ID" value="KAK8227651.1"/>
    <property type="molecule type" value="Genomic_DNA"/>
</dbReference>
<keyword evidence="4" id="KW-1185">Reference proteome</keyword>
<dbReference type="Proteomes" id="UP001492380">
    <property type="component" value="Unassembled WGS sequence"/>
</dbReference>
<reference evidence="3 4" key="1">
    <citation type="submission" date="2024-04" db="EMBL/GenBank/DDBJ databases">
        <title>Phyllosticta paracitricarpa is synonymous to the EU quarantine fungus P. citricarpa based on phylogenomic analyses.</title>
        <authorList>
            <consortium name="Lawrence Berkeley National Laboratory"/>
            <person name="Van Ingen-Buijs V.A."/>
            <person name="Van Westerhoven A.C."/>
            <person name="Haridas S."/>
            <person name="Skiadas P."/>
            <person name="Martin F."/>
            <person name="Groenewald J.Z."/>
            <person name="Crous P.W."/>
            <person name="Seidl M.F."/>
        </authorList>
    </citation>
    <scope>NUCLEOTIDE SEQUENCE [LARGE SCALE GENOMIC DNA]</scope>
    <source>
        <strain evidence="3 4">CBS 123374</strain>
    </source>
</reference>
<comment type="caution">
    <text evidence="3">The sequence shown here is derived from an EMBL/GenBank/DDBJ whole genome shotgun (WGS) entry which is preliminary data.</text>
</comment>
<feature type="region of interest" description="Disordered" evidence="2">
    <location>
        <begin position="1"/>
        <end position="25"/>
    </location>
</feature>
<organism evidence="3 4">
    <name type="scientific">Phyllosticta capitalensis</name>
    <dbReference type="NCBI Taxonomy" id="121624"/>
    <lineage>
        <taxon>Eukaryota</taxon>
        <taxon>Fungi</taxon>
        <taxon>Dikarya</taxon>
        <taxon>Ascomycota</taxon>
        <taxon>Pezizomycotina</taxon>
        <taxon>Dothideomycetes</taxon>
        <taxon>Dothideomycetes incertae sedis</taxon>
        <taxon>Botryosphaeriales</taxon>
        <taxon>Phyllostictaceae</taxon>
        <taxon>Phyllosticta</taxon>
    </lineage>
</organism>
<keyword evidence="1" id="KW-0175">Coiled coil</keyword>
<protein>
    <submittedName>
        <fullName evidence="3">Uncharacterized protein</fullName>
    </submittedName>
</protein>
<feature type="coiled-coil region" evidence="1">
    <location>
        <begin position="128"/>
        <end position="162"/>
    </location>
</feature>
<feature type="region of interest" description="Disordered" evidence="2">
    <location>
        <begin position="173"/>
        <end position="238"/>
    </location>
</feature>